<accession>A0A133V1V9</accession>
<sequence length="437" mass="48433">MNTSAQPQIVPDDEVRDRMRSTAAGLLTEELVPESLQGRVEIVVNPDGTLIISRCHLEDPEFEEYLKWVRSTPEINESVKWDDVIYPGEYQVPRRILTEMVRSAEPYRKMHQLPKSRVLSYAVEIYYCMRGKSHSEELCSFLGLALARTNRPDLEETCRRLKENIREAVNQTLESRPGESNAVEIILDETWKRVLNILWDYRIAEATLKEDGDMLTLEGKEKSSGVQVKTELQGPAAKGSGLGKLGINVGPLFGALKKFGTPQEVEVRREVGEAKVRSLNPSRNEPGQSAGKTPTVKKPGREESPDPDIEGGVKAEGVDLGFRISALREIHGIDEFQTTITVEDGKLLLYYWTEGSPEGHKSILGDVKGGKVSATYRPEFLEPLKGEWNLQLGEELPLRAEKALDGGEGAWKADVMVVVPPKAENAGISLSGSSPSS</sequence>
<name>A0A133V1V9_9EURY</name>
<organism evidence="3 4">
    <name type="scientific">candidate division MSBL1 archaeon SCGC-AAA261C02</name>
    <dbReference type="NCBI Taxonomy" id="1698272"/>
    <lineage>
        <taxon>Archaea</taxon>
        <taxon>Methanobacteriati</taxon>
        <taxon>Methanobacteriota</taxon>
        <taxon>candidate division MSBL1</taxon>
    </lineage>
</organism>
<comment type="caution">
    <text evidence="3">The sequence shown here is derived from an EMBL/GenBank/DDBJ whole genome shotgun (WGS) entry which is preliminary data.</text>
</comment>
<evidence type="ECO:0000256" key="2">
    <source>
        <dbReference type="SAM" id="MobiDB-lite"/>
    </source>
</evidence>
<protein>
    <submittedName>
        <fullName evidence="3">Uncharacterized protein</fullName>
    </submittedName>
</protein>
<reference evidence="3 4" key="1">
    <citation type="journal article" date="2016" name="Sci. Rep.">
        <title>Metabolic traits of an uncultured archaeal lineage -MSBL1- from brine pools of the Red Sea.</title>
        <authorList>
            <person name="Mwirichia R."/>
            <person name="Alam I."/>
            <person name="Rashid M."/>
            <person name="Vinu M."/>
            <person name="Ba-Alawi W."/>
            <person name="Anthony Kamau A."/>
            <person name="Kamanda Ngugi D."/>
            <person name="Goker M."/>
            <person name="Klenk H.P."/>
            <person name="Bajic V."/>
            <person name="Stingl U."/>
        </authorList>
    </citation>
    <scope>NUCLEOTIDE SEQUENCE [LARGE SCALE GENOMIC DNA]</scope>
    <source>
        <strain evidence="3">SCGC-AAA261C02</strain>
    </source>
</reference>
<feature type="coiled-coil region" evidence="1">
    <location>
        <begin position="144"/>
        <end position="171"/>
    </location>
</feature>
<evidence type="ECO:0000313" key="3">
    <source>
        <dbReference type="EMBL" id="KXB00433.1"/>
    </source>
</evidence>
<gene>
    <name evidence="3" type="ORF">AKJ42_00640</name>
</gene>
<keyword evidence="4" id="KW-1185">Reference proteome</keyword>
<dbReference type="Proteomes" id="UP000070520">
    <property type="component" value="Unassembled WGS sequence"/>
</dbReference>
<feature type="region of interest" description="Disordered" evidence="2">
    <location>
        <begin position="270"/>
        <end position="314"/>
    </location>
</feature>
<feature type="compositionally biased region" description="Polar residues" evidence="2">
    <location>
        <begin position="279"/>
        <end position="292"/>
    </location>
</feature>
<keyword evidence="1" id="KW-0175">Coiled coil</keyword>
<dbReference type="AlphaFoldDB" id="A0A133V1V9"/>
<proteinExistence type="predicted"/>
<evidence type="ECO:0000313" key="4">
    <source>
        <dbReference type="Proteomes" id="UP000070520"/>
    </source>
</evidence>
<dbReference type="EMBL" id="LHXW01000004">
    <property type="protein sequence ID" value="KXB00433.1"/>
    <property type="molecule type" value="Genomic_DNA"/>
</dbReference>
<evidence type="ECO:0000256" key="1">
    <source>
        <dbReference type="SAM" id="Coils"/>
    </source>
</evidence>